<dbReference type="Proteomes" id="UP001244341">
    <property type="component" value="Chromosome 1b"/>
</dbReference>
<feature type="region of interest" description="Disordered" evidence="3">
    <location>
        <begin position="219"/>
        <end position="244"/>
    </location>
</feature>
<sequence length="546" mass="59222">MATKMDMTAEEAGMFAKHLKDPKFIELFEEYATTLKDPKTAAEQNAYLAQLEAGGQAESVYGKGVQLIVPEAWFVVKTKDESGTNRVYINICTSPKVDEMKLAPADDGSGPRRQLQLPMVLHGKDGRQGTAPDGGPLLVWDLAVNPNAVQHANSSRQALDTLVIMAIERVEEVLGRKLLREYKLPRLKYKATPAAAQPCVMAARTAEGGDVVGGRLRPKAEVAASSPADSSRPDSSAASDKASSRSGFSFSKAQAAAAATAAAQQQAACAPSQPTAAGYQHACGAVTPSWECIERHRTDMQESWGDIGRGLQARSSAPQELVVRVQLPGVESSAAVELDIGSDKLHVHVPGKYLLDLGPAQLRHSLLPDKGSAKFIKAKQQLSVTLAVAPPPQQQQHRQETPAANEQLVEQPELQQKQLEEPQQEQEQGQEHQQQQQQQQQQTRAAQHAPDKPQLEESKLAADATVVLTRQPSSDQAASKTSLQSKWDEVHQNLDKQQQQQQQQQQQHPPDIISKTGASGPQQQPQPPLVKPRLLSSRLSSLADLD</sequence>
<name>A0ABY8TJB9_TETOB</name>
<dbReference type="Pfam" id="PF08190">
    <property type="entry name" value="PIH1"/>
    <property type="match status" value="1"/>
</dbReference>
<dbReference type="InterPro" id="IPR041442">
    <property type="entry name" value="PIH1D1/2/3_CS-like"/>
</dbReference>
<reference evidence="6 7" key="1">
    <citation type="submission" date="2023-05" db="EMBL/GenBank/DDBJ databases">
        <title>A 100% complete, gapless, phased diploid assembly of the Scenedesmus obliquus UTEX 3031 genome.</title>
        <authorList>
            <person name="Biondi T.C."/>
            <person name="Hanschen E.R."/>
            <person name="Kwon T."/>
            <person name="Eng W."/>
            <person name="Kruse C.P.S."/>
            <person name="Koehler S.I."/>
            <person name="Kunde Y."/>
            <person name="Gleasner C.D."/>
            <person name="You Mak K.T."/>
            <person name="Polle J."/>
            <person name="Hovde B.T."/>
            <person name="Starkenburg S.R."/>
        </authorList>
    </citation>
    <scope>NUCLEOTIDE SEQUENCE [LARGE SCALE GENOMIC DNA]</scope>
    <source>
        <strain evidence="6 7">DOE0152z</strain>
    </source>
</reference>
<dbReference type="PANTHER" id="PTHR22997">
    <property type="entry name" value="PIH1 DOMAIN-CONTAINING PROTEIN 1"/>
    <property type="match status" value="1"/>
</dbReference>
<comment type="similarity">
    <text evidence="1">Belongs to the PIH1 family.</text>
</comment>
<dbReference type="PANTHER" id="PTHR22997:SF0">
    <property type="entry name" value="PIH1 DOMAIN-CONTAINING PROTEIN 1"/>
    <property type="match status" value="1"/>
</dbReference>
<feature type="domain" description="PIH1D1/2/3 CS-like" evidence="5">
    <location>
        <begin position="287"/>
        <end position="388"/>
    </location>
</feature>
<accession>A0ABY8TJB9</accession>
<evidence type="ECO:0000256" key="3">
    <source>
        <dbReference type="SAM" id="MobiDB-lite"/>
    </source>
</evidence>
<feature type="compositionally biased region" description="Low complexity" evidence="3">
    <location>
        <begin position="497"/>
        <end position="507"/>
    </location>
</feature>
<feature type="compositionally biased region" description="Low complexity" evidence="3">
    <location>
        <begin position="425"/>
        <end position="442"/>
    </location>
</feature>
<feature type="region of interest" description="Disordered" evidence="3">
    <location>
        <begin position="468"/>
        <end position="546"/>
    </location>
</feature>
<feature type="compositionally biased region" description="Low complexity" evidence="3">
    <location>
        <begin position="223"/>
        <end position="244"/>
    </location>
</feature>
<proteinExistence type="inferred from homology"/>
<organism evidence="6 7">
    <name type="scientific">Tetradesmus obliquus</name>
    <name type="common">Green alga</name>
    <name type="synonym">Acutodesmus obliquus</name>
    <dbReference type="NCBI Taxonomy" id="3088"/>
    <lineage>
        <taxon>Eukaryota</taxon>
        <taxon>Viridiplantae</taxon>
        <taxon>Chlorophyta</taxon>
        <taxon>core chlorophytes</taxon>
        <taxon>Chlorophyceae</taxon>
        <taxon>CS clade</taxon>
        <taxon>Sphaeropleales</taxon>
        <taxon>Scenedesmaceae</taxon>
        <taxon>Tetradesmus</taxon>
    </lineage>
</organism>
<feature type="compositionally biased region" description="Low complexity" evidence="3">
    <location>
        <begin position="533"/>
        <end position="546"/>
    </location>
</feature>
<keyword evidence="7" id="KW-1185">Reference proteome</keyword>
<evidence type="ECO:0000259" key="5">
    <source>
        <dbReference type="Pfam" id="PF18201"/>
    </source>
</evidence>
<evidence type="ECO:0000256" key="1">
    <source>
        <dbReference type="ARBA" id="ARBA00008511"/>
    </source>
</evidence>
<feature type="compositionally biased region" description="Low complexity" evidence="3">
    <location>
        <begin position="406"/>
        <end position="417"/>
    </location>
</feature>
<evidence type="ECO:0000256" key="2">
    <source>
        <dbReference type="ARBA" id="ARBA00040540"/>
    </source>
</evidence>
<dbReference type="InterPro" id="IPR012981">
    <property type="entry name" value="PIH1_N"/>
</dbReference>
<evidence type="ECO:0000313" key="7">
    <source>
        <dbReference type="Proteomes" id="UP001244341"/>
    </source>
</evidence>
<gene>
    <name evidence="6" type="ORF">OEZ85_008618</name>
</gene>
<feature type="compositionally biased region" description="Polar residues" evidence="3">
    <location>
        <begin position="468"/>
        <end position="485"/>
    </location>
</feature>
<feature type="domain" description="PIH1 N-terminal" evidence="4">
    <location>
        <begin position="56"/>
        <end position="195"/>
    </location>
</feature>
<feature type="region of interest" description="Disordered" evidence="3">
    <location>
        <begin position="390"/>
        <end position="455"/>
    </location>
</feature>
<dbReference type="InterPro" id="IPR050734">
    <property type="entry name" value="PIH1/Kintoun_subfamily"/>
</dbReference>
<protein>
    <recommendedName>
        <fullName evidence="2">PIH1 domain-containing protein 1</fullName>
    </recommendedName>
</protein>
<evidence type="ECO:0000259" key="4">
    <source>
        <dbReference type="Pfam" id="PF08190"/>
    </source>
</evidence>
<evidence type="ECO:0000313" key="6">
    <source>
        <dbReference type="EMBL" id="WIA09208.1"/>
    </source>
</evidence>
<dbReference type="Pfam" id="PF18201">
    <property type="entry name" value="PIH1_CS"/>
    <property type="match status" value="1"/>
</dbReference>
<dbReference type="EMBL" id="CP126208">
    <property type="protein sequence ID" value="WIA09208.1"/>
    <property type="molecule type" value="Genomic_DNA"/>
</dbReference>